<proteinExistence type="predicted"/>
<dbReference type="InterPro" id="IPR051800">
    <property type="entry name" value="PqiA-PqiB_transport"/>
</dbReference>
<dbReference type="PANTHER" id="PTHR30462:SF0">
    <property type="entry name" value="INTERMEMBRANE TRANSPORT PROTEIN YEBT"/>
    <property type="match status" value="1"/>
</dbReference>
<keyword evidence="2" id="KW-1003">Cell membrane</keyword>
<reference evidence="8 9" key="1">
    <citation type="submission" date="2021-03" db="EMBL/GenBank/DDBJ databases">
        <title>Novel species identification of genus Shewanella.</title>
        <authorList>
            <person name="Liu G."/>
            <person name="Zhang Q."/>
        </authorList>
    </citation>
    <scope>NUCLEOTIDE SEQUENCE [LARGE SCALE GENOMIC DNA]</scope>
    <source>
        <strain evidence="8 9">FJAT-52962</strain>
    </source>
</reference>
<evidence type="ECO:0000256" key="5">
    <source>
        <dbReference type="ARBA" id="ARBA00022989"/>
    </source>
</evidence>
<feature type="domain" description="Mce/MlaD" evidence="7">
    <location>
        <begin position="511"/>
        <end position="569"/>
    </location>
</feature>
<feature type="domain" description="Mce/MlaD" evidence="7">
    <location>
        <begin position="636"/>
        <end position="718"/>
    </location>
</feature>
<evidence type="ECO:0000256" key="6">
    <source>
        <dbReference type="ARBA" id="ARBA00023136"/>
    </source>
</evidence>
<feature type="domain" description="Mce/MlaD" evidence="7">
    <location>
        <begin position="746"/>
        <end position="803"/>
    </location>
</feature>
<evidence type="ECO:0000313" key="8">
    <source>
        <dbReference type="EMBL" id="QSX35733.1"/>
    </source>
</evidence>
<organism evidence="8 9">
    <name type="scientific">Shewanella sedimentimangrovi</name>
    <dbReference type="NCBI Taxonomy" id="2814293"/>
    <lineage>
        <taxon>Bacteria</taxon>
        <taxon>Pseudomonadati</taxon>
        <taxon>Pseudomonadota</taxon>
        <taxon>Gammaproteobacteria</taxon>
        <taxon>Alteromonadales</taxon>
        <taxon>Shewanellaceae</taxon>
        <taxon>Shewanella</taxon>
    </lineage>
</organism>
<dbReference type="InterPro" id="IPR003399">
    <property type="entry name" value="Mce/MlaD"/>
</dbReference>
<accession>A0ABX7QW54</accession>
<feature type="domain" description="Mce/MlaD" evidence="7">
    <location>
        <begin position="41"/>
        <end position="132"/>
    </location>
</feature>
<dbReference type="Proteomes" id="UP000663207">
    <property type="component" value="Chromosome"/>
</dbReference>
<dbReference type="PANTHER" id="PTHR30462">
    <property type="entry name" value="INTERMEMBRANE TRANSPORT PROTEIN PQIB-RELATED"/>
    <property type="match status" value="1"/>
</dbReference>
<feature type="domain" description="Mce/MlaD" evidence="7">
    <location>
        <begin position="274"/>
        <end position="362"/>
    </location>
</feature>
<feature type="domain" description="Mce/MlaD" evidence="7">
    <location>
        <begin position="390"/>
        <end position="445"/>
    </location>
</feature>
<name>A0ABX7QW54_9GAMM</name>
<sequence>MTQIEAPKVVKKKLFSPVWLLPLVALALGAWLGVKSIRESGVEILIHFPSATGIDVAKTLVKYQGLTVGKVTDIAIDDNLEGVNVKVKMDYRAGAYLKDETKFWLVTPKASITGVSGLDALFSGNYIAVQPGDGDSRTQFEAEREAPPLLPGNEGIVVELASDRLGSLDVGSSVLFRQLPVGRVVSYRLEGNRRVIISAFIQEQYAHLVKTDSRFWNVSGIAIDASLAGVQIKSESISSLLAGGISFSSSDSDRSAKHGDSFMLYDSEANALGGRIIRLNAKDADGIGAGTQVLYRGLVIGKVLDSQLSQDGVELEVKIDDDYVQLLGDSARFWREGAELSLSGIKHAARLVTGDVIAFMPGLGMARDNFPLETNAPDPMNLARHELLLRAERNENISEGAEVRYRNVAIGTVKSVSLARDLDSVEYRLEILPEFAPLLTQGSYFVPESALSIDASLSGVKMSLGDAKTLVSGALSLIQGKGQPLPPGTVLNLYASVDEADKQQALAGRKYLTLSSHDGADLSQGSPVYYKKMQVGEVVSLDWRASDDSFAIKLAIDKAFHSLLGTNTVFWRNSAVHLDAGLTGIKVDVAPLKGMLGGSISLGILPEQSKVNGKHLYDTEALAMAKASALSLTLKADARISAGAAIRYQGHQVGEITEVRLDKDLIHLNAKGYLYGDYADHFNRDDAQFLLVDAQISLRGIEAPETLLTGPFISVLPGRSDTHADHFVVDSSISPYAALPKDALALTLERPNLGSIKRGSQIFYRGIAVGQVDGYALNLQGDKVQLFVHIDGRYRELINQSSVFYDLSGISVDIGLFSGAKVQTGSLETILAGGIGVSTLDRNAPAMVEGSLLPLRTKAEEAWLQ</sequence>
<comment type="subcellular location">
    <subcellularLocation>
        <location evidence="1">Cell inner membrane</location>
    </subcellularLocation>
</comment>
<evidence type="ECO:0000256" key="4">
    <source>
        <dbReference type="ARBA" id="ARBA00022692"/>
    </source>
</evidence>
<keyword evidence="5" id="KW-1133">Transmembrane helix</keyword>
<evidence type="ECO:0000256" key="3">
    <source>
        <dbReference type="ARBA" id="ARBA00022519"/>
    </source>
</evidence>
<dbReference type="EMBL" id="CP071502">
    <property type="protein sequence ID" value="QSX35733.1"/>
    <property type="molecule type" value="Genomic_DNA"/>
</dbReference>
<dbReference type="RefSeq" id="WP_207379209.1">
    <property type="nucleotide sequence ID" value="NZ_CP071502.1"/>
</dbReference>
<evidence type="ECO:0000256" key="2">
    <source>
        <dbReference type="ARBA" id="ARBA00022475"/>
    </source>
</evidence>
<feature type="domain" description="Mce/MlaD" evidence="7">
    <location>
        <begin position="156"/>
        <end position="214"/>
    </location>
</feature>
<keyword evidence="9" id="KW-1185">Reference proteome</keyword>
<evidence type="ECO:0000313" key="9">
    <source>
        <dbReference type="Proteomes" id="UP000663207"/>
    </source>
</evidence>
<keyword evidence="6" id="KW-0472">Membrane</keyword>
<evidence type="ECO:0000259" key="7">
    <source>
        <dbReference type="Pfam" id="PF02470"/>
    </source>
</evidence>
<keyword evidence="3" id="KW-0997">Cell inner membrane</keyword>
<gene>
    <name evidence="8" type="ORF">JYB85_10090</name>
</gene>
<protein>
    <submittedName>
        <fullName evidence="8">MCE family protein</fullName>
    </submittedName>
</protein>
<evidence type="ECO:0000256" key="1">
    <source>
        <dbReference type="ARBA" id="ARBA00004533"/>
    </source>
</evidence>
<keyword evidence="4" id="KW-0812">Transmembrane</keyword>
<dbReference type="Pfam" id="PF02470">
    <property type="entry name" value="MlaD"/>
    <property type="match status" value="7"/>
</dbReference>